<dbReference type="OrthoDB" id="9810906at2"/>
<evidence type="ECO:0000313" key="5">
    <source>
        <dbReference type="Proteomes" id="UP000191055"/>
    </source>
</evidence>
<dbReference type="EMBL" id="FUYV01000002">
    <property type="protein sequence ID" value="SKB48367.1"/>
    <property type="molecule type" value="Genomic_DNA"/>
</dbReference>
<name>A0A1T5BMM7_9BACT</name>
<feature type="chain" id="PRO_5012504623" evidence="2">
    <location>
        <begin position="22"/>
        <end position="364"/>
    </location>
</feature>
<dbReference type="SMART" id="SM00854">
    <property type="entry name" value="PGA_cap"/>
    <property type="match status" value="1"/>
</dbReference>
<evidence type="ECO:0000259" key="3">
    <source>
        <dbReference type="SMART" id="SM00854"/>
    </source>
</evidence>
<evidence type="ECO:0000256" key="2">
    <source>
        <dbReference type="SAM" id="SignalP"/>
    </source>
</evidence>
<sequence>MKPFIFALILFSITFSSVCQEATLLFFGDVMGHGAQIESAERDGGRYHDYSENFKYIEPYFRSADVVVGNLEVTLGGEPYKGYPLFSSPDELATALKESGVNVLVTANNHSCDRGKAGLERTIKVLDQHHFVRTGTFLDSTDIAKHHPRIIHINGIKLALLNYTYGTNGIPVTPPNIVNLIDKETMKQDLELTKSMHPDKIIMFLHWGNEYATSPSNDQTELAEFLFEHGADIIIGAHPHVIQPMHLTYQNDREQLVVYSLGNFISNQRWELTDGGAMVRITLAKHKGDTYIKDAQHLLTWVHTPIIDNRRRYYIYPASVWDRQGVPDHIAPGWEGMQQYLKSARKVMQLNTYIREATEEWPLK</sequence>
<keyword evidence="5" id="KW-1185">Reference proteome</keyword>
<feature type="signal peptide" evidence="2">
    <location>
        <begin position="1"/>
        <end position="21"/>
    </location>
</feature>
<reference evidence="4 5" key="1">
    <citation type="submission" date="2017-02" db="EMBL/GenBank/DDBJ databases">
        <authorList>
            <person name="Peterson S.W."/>
        </authorList>
    </citation>
    <scope>NUCLEOTIDE SEQUENCE [LARGE SCALE GENOMIC DNA]</scope>
    <source>
        <strain evidence="4 5">DSM 24412</strain>
    </source>
</reference>
<dbReference type="STRING" id="889453.SAMN03080601_00561"/>
<dbReference type="KEGG" id="asx:CDL62_11125"/>
<dbReference type="Pfam" id="PF09587">
    <property type="entry name" value="PGA_cap"/>
    <property type="match status" value="1"/>
</dbReference>
<dbReference type="InterPro" id="IPR052169">
    <property type="entry name" value="CW_Biosynth-Accessory"/>
</dbReference>
<dbReference type="AlphaFoldDB" id="A0A1T5BMM7"/>
<protein>
    <submittedName>
        <fullName evidence="4">Poly-gamma-glutamate synthesis protein (Capsule biosynthesis protein)</fullName>
    </submittedName>
</protein>
<gene>
    <name evidence="4" type="ORF">SAMN03080601_00561</name>
</gene>
<feature type="domain" description="Capsule synthesis protein CapA" evidence="3">
    <location>
        <begin position="23"/>
        <end position="268"/>
    </location>
</feature>
<dbReference type="Gene3D" id="3.60.21.10">
    <property type="match status" value="1"/>
</dbReference>
<dbReference type="SUPFAM" id="SSF56300">
    <property type="entry name" value="Metallo-dependent phosphatases"/>
    <property type="match status" value="1"/>
</dbReference>
<evidence type="ECO:0000313" key="4">
    <source>
        <dbReference type="EMBL" id="SKB48367.1"/>
    </source>
</evidence>
<proteinExistence type="inferred from homology"/>
<comment type="similarity">
    <text evidence="1">Belongs to the CapA family.</text>
</comment>
<dbReference type="RefSeq" id="WP_079556357.1">
    <property type="nucleotide sequence ID" value="NZ_CP021904.1"/>
</dbReference>
<dbReference type="InterPro" id="IPR029052">
    <property type="entry name" value="Metallo-depent_PP-like"/>
</dbReference>
<dbReference type="CDD" id="cd07381">
    <property type="entry name" value="MPP_CapA"/>
    <property type="match status" value="1"/>
</dbReference>
<keyword evidence="2" id="KW-0732">Signal</keyword>
<accession>A0A1T5BMM7</accession>
<dbReference type="Proteomes" id="UP000191055">
    <property type="component" value="Unassembled WGS sequence"/>
</dbReference>
<dbReference type="PANTHER" id="PTHR33393">
    <property type="entry name" value="POLYGLUTAMINE SYNTHESIS ACCESSORY PROTEIN RV0574C-RELATED"/>
    <property type="match status" value="1"/>
</dbReference>
<dbReference type="PANTHER" id="PTHR33393:SF12">
    <property type="entry name" value="CAPSULE BIOSYNTHESIS PROTEIN CAPA"/>
    <property type="match status" value="1"/>
</dbReference>
<dbReference type="InterPro" id="IPR019079">
    <property type="entry name" value="Capsule_synth_CapA"/>
</dbReference>
<organism evidence="4 5">
    <name type="scientific">Alkalitalea saponilacus</name>
    <dbReference type="NCBI Taxonomy" id="889453"/>
    <lineage>
        <taxon>Bacteria</taxon>
        <taxon>Pseudomonadati</taxon>
        <taxon>Bacteroidota</taxon>
        <taxon>Bacteroidia</taxon>
        <taxon>Marinilabiliales</taxon>
        <taxon>Marinilabiliaceae</taxon>
        <taxon>Alkalitalea</taxon>
    </lineage>
</organism>
<evidence type="ECO:0000256" key="1">
    <source>
        <dbReference type="ARBA" id="ARBA00005662"/>
    </source>
</evidence>